<dbReference type="AlphaFoldDB" id="A0A4U5M201"/>
<evidence type="ECO:0000256" key="1">
    <source>
        <dbReference type="SAM" id="Phobius"/>
    </source>
</evidence>
<dbReference type="EMBL" id="AZBU02000010">
    <property type="protein sequence ID" value="TKR62707.1"/>
    <property type="molecule type" value="Genomic_DNA"/>
</dbReference>
<reference evidence="2 3" key="2">
    <citation type="journal article" date="2019" name="G3 (Bethesda)">
        <title>Hybrid Assembly of the Genome of the Entomopathogenic Nematode Steinernema carpocapsae Identifies the X-Chromosome.</title>
        <authorList>
            <person name="Serra L."/>
            <person name="Macchietto M."/>
            <person name="Macias-Munoz A."/>
            <person name="McGill C.J."/>
            <person name="Rodriguez I.M."/>
            <person name="Rodriguez B."/>
            <person name="Murad R."/>
            <person name="Mortazavi A."/>
        </authorList>
    </citation>
    <scope>NUCLEOTIDE SEQUENCE [LARGE SCALE GENOMIC DNA]</scope>
    <source>
        <strain evidence="2 3">ALL</strain>
    </source>
</reference>
<protein>
    <submittedName>
        <fullName evidence="2">Uncharacterized protein</fullName>
    </submittedName>
</protein>
<sequence length="68" mass="7140">MGVNQDNRDDFVAMIAAILGVAAGKVVTRYADGALRIVCSSGYAYVAVPVAGLIAGVCLVAWYRGWFS</sequence>
<feature type="transmembrane region" description="Helical" evidence="1">
    <location>
        <begin position="43"/>
        <end position="63"/>
    </location>
</feature>
<evidence type="ECO:0000313" key="3">
    <source>
        <dbReference type="Proteomes" id="UP000298663"/>
    </source>
</evidence>
<evidence type="ECO:0000313" key="2">
    <source>
        <dbReference type="EMBL" id="TKR62707.1"/>
    </source>
</evidence>
<keyword evidence="1" id="KW-0472">Membrane</keyword>
<organism evidence="2 3">
    <name type="scientific">Steinernema carpocapsae</name>
    <name type="common">Entomopathogenic nematode</name>
    <dbReference type="NCBI Taxonomy" id="34508"/>
    <lineage>
        <taxon>Eukaryota</taxon>
        <taxon>Metazoa</taxon>
        <taxon>Ecdysozoa</taxon>
        <taxon>Nematoda</taxon>
        <taxon>Chromadorea</taxon>
        <taxon>Rhabditida</taxon>
        <taxon>Tylenchina</taxon>
        <taxon>Panagrolaimomorpha</taxon>
        <taxon>Strongyloidoidea</taxon>
        <taxon>Steinernematidae</taxon>
        <taxon>Steinernema</taxon>
    </lineage>
</organism>
<feature type="transmembrane region" description="Helical" evidence="1">
    <location>
        <begin position="12"/>
        <end position="31"/>
    </location>
</feature>
<keyword evidence="3" id="KW-1185">Reference proteome</keyword>
<accession>A0A4U5M201</accession>
<reference evidence="2 3" key="1">
    <citation type="journal article" date="2015" name="Genome Biol.">
        <title>Comparative genomics of Steinernema reveals deeply conserved gene regulatory networks.</title>
        <authorList>
            <person name="Dillman A.R."/>
            <person name="Macchietto M."/>
            <person name="Porter C.F."/>
            <person name="Rogers A."/>
            <person name="Williams B."/>
            <person name="Antoshechkin I."/>
            <person name="Lee M.M."/>
            <person name="Goodwin Z."/>
            <person name="Lu X."/>
            <person name="Lewis E.E."/>
            <person name="Goodrich-Blair H."/>
            <person name="Stock S.P."/>
            <person name="Adams B.J."/>
            <person name="Sternberg P.W."/>
            <person name="Mortazavi A."/>
        </authorList>
    </citation>
    <scope>NUCLEOTIDE SEQUENCE [LARGE SCALE GENOMIC DNA]</scope>
    <source>
        <strain evidence="2 3">ALL</strain>
    </source>
</reference>
<dbReference type="Proteomes" id="UP000298663">
    <property type="component" value="Unassembled WGS sequence"/>
</dbReference>
<name>A0A4U5M201_STECR</name>
<proteinExistence type="predicted"/>
<comment type="caution">
    <text evidence="2">The sequence shown here is derived from an EMBL/GenBank/DDBJ whole genome shotgun (WGS) entry which is preliminary data.</text>
</comment>
<keyword evidence="1" id="KW-1133">Transmembrane helix</keyword>
<keyword evidence="1" id="KW-0812">Transmembrane</keyword>
<gene>
    <name evidence="2" type="ORF">L596_026628</name>
</gene>